<protein>
    <submittedName>
        <fullName evidence="1">Phosphohistidine phosphatase SixA</fullName>
    </submittedName>
</protein>
<comment type="caution">
    <text evidence="1">The sequence shown here is derived from an EMBL/GenBank/DDBJ whole genome shotgun (WGS) entry which is preliminary data.</text>
</comment>
<organism evidence="1 2">
    <name type="scientific">Thiohalorhabdus methylotrophus</name>
    <dbReference type="NCBI Taxonomy" id="3242694"/>
    <lineage>
        <taxon>Bacteria</taxon>
        <taxon>Pseudomonadati</taxon>
        <taxon>Pseudomonadota</taxon>
        <taxon>Gammaproteobacteria</taxon>
        <taxon>Thiohalorhabdales</taxon>
        <taxon>Thiohalorhabdaceae</taxon>
        <taxon>Thiohalorhabdus</taxon>
    </lineage>
</organism>
<dbReference type="InterPro" id="IPR004449">
    <property type="entry name" value="SixA"/>
</dbReference>
<evidence type="ECO:0000313" key="1">
    <source>
        <dbReference type="EMBL" id="MFA9459567.1"/>
    </source>
</evidence>
<dbReference type="SMART" id="SM00855">
    <property type="entry name" value="PGAM"/>
    <property type="match status" value="1"/>
</dbReference>
<dbReference type="EMBL" id="JBGUAW010000001">
    <property type="protein sequence ID" value="MFA9459567.1"/>
    <property type="molecule type" value="Genomic_DNA"/>
</dbReference>
<dbReference type="InterPro" id="IPR013078">
    <property type="entry name" value="His_Pase_superF_clade-1"/>
</dbReference>
<dbReference type="InterPro" id="IPR029033">
    <property type="entry name" value="His_PPase_superfam"/>
</dbReference>
<evidence type="ECO:0000313" key="2">
    <source>
        <dbReference type="Proteomes" id="UP001575181"/>
    </source>
</evidence>
<dbReference type="CDD" id="cd07067">
    <property type="entry name" value="HP_PGM_like"/>
    <property type="match status" value="1"/>
</dbReference>
<gene>
    <name evidence="1" type="primary">sixA</name>
    <name evidence="1" type="ORF">ACERLL_01835</name>
</gene>
<dbReference type="Gene3D" id="3.40.50.1240">
    <property type="entry name" value="Phosphoglycerate mutase-like"/>
    <property type="match status" value="1"/>
</dbReference>
<proteinExistence type="predicted"/>
<keyword evidence="2" id="KW-1185">Reference proteome</keyword>
<dbReference type="NCBIfam" id="TIGR00249">
    <property type="entry name" value="sixA"/>
    <property type="match status" value="1"/>
</dbReference>
<dbReference type="RefSeq" id="WP_373654350.1">
    <property type="nucleotide sequence ID" value="NZ_JBGUAW010000001.1"/>
</dbReference>
<accession>A0ABV4TQM9</accession>
<dbReference type="Proteomes" id="UP001575181">
    <property type="component" value="Unassembled WGS sequence"/>
</dbReference>
<dbReference type="Pfam" id="PF00300">
    <property type="entry name" value="His_Phos_1"/>
    <property type="match status" value="1"/>
</dbReference>
<dbReference type="SUPFAM" id="SSF53254">
    <property type="entry name" value="Phosphoglycerate mutase-like"/>
    <property type="match status" value="1"/>
</dbReference>
<reference evidence="1 2" key="1">
    <citation type="submission" date="2024-08" db="EMBL/GenBank/DDBJ databases">
        <title>Whole-genome sequencing of halo(alkali)philic microorganisms from hypersaline lakes.</title>
        <authorList>
            <person name="Sorokin D.Y."/>
            <person name="Merkel A.Y."/>
            <person name="Messina E."/>
            <person name="Yakimov M."/>
        </authorList>
    </citation>
    <scope>NUCLEOTIDE SEQUENCE [LARGE SCALE GENOMIC DNA]</scope>
    <source>
        <strain evidence="1 2">Cl-TMA</strain>
    </source>
</reference>
<sequence length="154" mass="16431">MRIYLMQHGEALSKEADPDRPLSERGTRDVRAIASFLGQARVVVEGIHHSGKTRARHTAELVGEQVAPGLLPEAVSGLGPDDPAPEMAQEIGGQERDLLLVGHLPFLGRLAGTLVVGGDAKPPVGFQPGSVVCLEHAPDGGWQVAWMVRPELVR</sequence>
<name>A0ABV4TQM9_9GAMM</name>